<sequence length="109" mass="12694">MRSVKFANEAIKDEFLELPTGLRQRGYKMFELLEARGNTMGEPYTKSLKDGLFEIRIKSNEGIARSIYCYEMGKRIIILLTFVKKTQKTPKSILNLAEQRLKEFKDGNR</sequence>
<reference evidence="1 2" key="1">
    <citation type="submission" date="2017-04" db="EMBL/GenBank/DDBJ databases">
        <title>Complete genome of Campylobacter concisus ATCC 33237T and draft genomes for an additional eight well characterized C. concisus strains.</title>
        <authorList>
            <person name="Cornelius A.J."/>
            <person name="Miller W.G."/>
            <person name="Lastovica A.J."/>
            <person name="On S.L."/>
            <person name="French N.P."/>
            <person name="Vandenberg O."/>
            <person name="Biggs P.J."/>
        </authorList>
    </citation>
    <scope>NUCLEOTIDE SEQUENCE [LARGE SCALE GENOMIC DNA]</scope>
    <source>
        <strain evidence="1 2">Lasto28.99</strain>
    </source>
</reference>
<comment type="caution">
    <text evidence="1">The sequence shown here is derived from an EMBL/GenBank/DDBJ whole genome shotgun (WGS) entry which is preliminary data.</text>
</comment>
<evidence type="ECO:0000313" key="2">
    <source>
        <dbReference type="Proteomes" id="UP000195967"/>
    </source>
</evidence>
<protein>
    <recommendedName>
        <fullName evidence="3">Phage-related protein</fullName>
    </recommendedName>
</protein>
<evidence type="ECO:0000313" key="1">
    <source>
        <dbReference type="EMBL" id="OUT11440.1"/>
    </source>
</evidence>
<accession>A0A1Y5MS73</accession>
<evidence type="ECO:0008006" key="3">
    <source>
        <dbReference type="Google" id="ProtNLM"/>
    </source>
</evidence>
<proteinExistence type="predicted"/>
<name>A0A1Y5MS73_9BACT</name>
<dbReference type="EMBL" id="NDYO01000006">
    <property type="protein sequence ID" value="OUT11440.1"/>
    <property type="molecule type" value="Genomic_DNA"/>
</dbReference>
<dbReference type="AlphaFoldDB" id="A0A1Y5MS73"/>
<gene>
    <name evidence="1" type="ORF">B9N62_05460</name>
</gene>
<dbReference type="Proteomes" id="UP000195967">
    <property type="component" value="Unassembled WGS sequence"/>
</dbReference>
<organism evidence="1 2">
    <name type="scientific">Campylobacter concisus</name>
    <dbReference type="NCBI Taxonomy" id="199"/>
    <lineage>
        <taxon>Bacteria</taxon>
        <taxon>Pseudomonadati</taxon>
        <taxon>Campylobacterota</taxon>
        <taxon>Epsilonproteobacteria</taxon>
        <taxon>Campylobacterales</taxon>
        <taxon>Campylobacteraceae</taxon>
        <taxon>Campylobacter</taxon>
    </lineage>
</organism>
<dbReference type="InterPro" id="IPR009241">
    <property type="entry name" value="HigB-like"/>
</dbReference>
<dbReference type="Pfam" id="PF05973">
    <property type="entry name" value="Gp49"/>
    <property type="match status" value="1"/>
</dbReference>